<dbReference type="Pfam" id="PF12698">
    <property type="entry name" value="ABC2_membrane_3"/>
    <property type="match status" value="2"/>
</dbReference>
<evidence type="ECO:0000256" key="7">
    <source>
        <dbReference type="SAM" id="MobiDB-lite"/>
    </source>
</evidence>
<feature type="transmembrane region" description="Helical" evidence="8">
    <location>
        <begin position="1299"/>
        <end position="1324"/>
    </location>
</feature>
<keyword evidence="2 8" id="KW-0812">Transmembrane</keyword>
<accession>A0ABN8PK78</accession>
<dbReference type="SUPFAM" id="SSF52540">
    <property type="entry name" value="P-loop containing nucleoside triphosphate hydrolases"/>
    <property type="match status" value="2"/>
</dbReference>
<feature type="transmembrane region" description="Helical" evidence="8">
    <location>
        <begin position="378"/>
        <end position="395"/>
    </location>
</feature>
<feature type="transmembrane region" description="Helical" evidence="8">
    <location>
        <begin position="455"/>
        <end position="478"/>
    </location>
</feature>
<dbReference type="CDD" id="cd03263">
    <property type="entry name" value="ABC_subfamily_A"/>
    <property type="match status" value="2"/>
</dbReference>
<evidence type="ECO:0000256" key="2">
    <source>
        <dbReference type="ARBA" id="ARBA00022692"/>
    </source>
</evidence>
<feature type="transmembrane region" description="Helical" evidence="8">
    <location>
        <begin position="1273"/>
        <end position="1292"/>
    </location>
</feature>
<proteinExistence type="predicted"/>
<dbReference type="Gene3D" id="3.40.50.300">
    <property type="entry name" value="P-loop containing nucleotide triphosphate hydrolases"/>
    <property type="match status" value="2"/>
</dbReference>
<dbReference type="Proteomes" id="UP001159427">
    <property type="component" value="Unassembled WGS sequence"/>
</dbReference>
<keyword evidence="11" id="KW-1185">Reference proteome</keyword>
<dbReference type="InterPro" id="IPR013525">
    <property type="entry name" value="ABC2_TM"/>
</dbReference>
<dbReference type="InterPro" id="IPR027417">
    <property type="entry name" value="P-loop_NTPase"/>
</dbReference>
<sequence length="1912" mass="212832">MANRFRQFRLLLWKNFILQIRRPIGTVFELLLPVLLVAVLILPKQFIDTEDFCFSTFEPMESRDLKEGLLKSLLDEAKKDISEQPGFNVRTNISKLNADALKSIENKTYLAYYPTSPLVTKLMTTVVGLTGLKLAPRSLSSNKSWASGDEMAKEASESDVYFGAFDFAISADASELPKQVKYSLRLPHEQGGSQSRWRTENTYPNFQAVGPRKDDEGFCCKGYRERFVPLQYAIDMAIILEQSHLTEPIPLKLQQFPYPKYTQNLFIQTVQGLLPLLMTLAFMYSAVMVIKELVHEKQNRLKESMKMMGLANWIHWTAWFTKNLLFLLISIIIVTALLKGAKIFQFSDGGLLFVFLLLYIIASIMFCFAISVFFSRPVVGMLFGAVLWYCSLVPFQTFSQQEAYEALSRAEKAASCLLPNTCLGIATYIIARFESNEVGLTWDKVSASPTPEDDFSFSMVLGMLIIQSIIYGIIAWYVEAVFPGSYGIPRPFYFPFTKSYWCGTSSDDVIDVRAEKEMNPVERSDNPDIEDETHDLPVGVGIKDLRKVFKGSAGSKVAVDGLSLQMYKGQITALLGHNGAGKTTTMSILTGLFPPTSGSAHINGKSILTDMDAIRESLGLCPQHNVLFDRLTVKEHLEFFINLKGTFGEQAQMEVLQMINDIQLTDKMNWSSSKLSGGMKRKLSCAIALIGGSQTVFLDEPTSGMDPYARRGTWDLLLKHKAGKTIILTTHFMDEADFLGDRIAIMADGQLRCCGSSLFLKSRYGVGYHLTLVKKEECNQNSVTSLIVNHVPDAQLLSSVGAEMEFVLSSEHSSGFETLFQEIENKMEEYGIASFGVSVTTLEEVFMKVGEGAEKTVDDLAHDHNIAGQEAQQIVNIAEVEDPQGGGLQTGFSLKWQQYKAMFLKRFLNSKRDKKAIITQLVLPLVMVLFGLLLITSIPTRTNDPPRVLKLSNLSIDDVFTKAFFADYRNVSSDVKQETLKNTSNYLKSVKVDVLDITSKVYNIRDGNQGNNITVRDVFAQYDNESKACCNYEFYVLNSKCKSLFISQDLKPDQCSDFTFGYKDCPKCILANVSGYEIDKDTTCSAVGCPGTNLKDLNTYFSEYVLEQSNASNYFNVYVAGFSLAPQIPPMPANMSNISLPSNMTSNKGMIPSEKRPDTETTLWYSNEGFHTIAEALSAMSNILLTDAMNDESYSIEATNYPLPNTIKNKADNVTGDFSALLLAIFLALGMAFMSASFVTFIVQERVSKAKHLQFVSGVDVVSYWFATYTWDFINYLVPALGILMLFAAFQVESYKDELGIVFLMLILFGLCVLPFVYCLSFIFKSPLVGYVLIVFVLSILSLAMLITVFVLQLPTVDLKDEADVLHYIFMLVPTYTLAYAFVDLNANYGFRKVCNESPVASLRCEVSNVKYTDHGLDWERPGIGQMALYLFIESVVLFILVLLIEVKFFLGGRLKTPSGEFQSNQQRNEDGDVSSERTRINNMTPEGCQKEAVVLRDLTKVYGGTRVTAVDHLCLGIPRGECFGLLGINGAGKTTTFSMLTGDLSITEGTALLDGYDIRTNLREVQQRIGYCPQFDALIERLTGREMLTMYANLRGVQPAKINDLVSSTIKHLNLTKWADKLCGDYSGGNKRKLSTAIALVGNPPIVFLDEPTTGMDPVARRFLWDSLMTVMKGGRSIVLTSHSMEECEALCTRLAIMVNGKFKCLGSTQHLKSRFGTGYTLMIKVTSSMPANAQPIANGFHPEGVPIGQPPPISMVYSNPVATSELPEVNEPDKSRQEVATNGTPSGISSHDIQPSVPVPTYQPPAQTFSGIIYDRGLMEAVTNAQNFVAQTFPGARLLESHNGVLHFQVETEGLSWSYIFGQLERNRAALNIIDYSVSQTTLEQVFINFAKEQHSEERTSVKKTCGCLP</sequence>
<dbReference type="Pfam" id="PF00005">
    <property type="entry name" value="ABC_tran"/>
    <property type="match status" value="2"/>
</dbReference>
<dbReference type="PANTHER" id="PTHR19229">
    <property type="entry name" value="ATP-BINDING CASSETTE TRANSPORTER SUBFAMILY A ABCA"/>
    <property type="match status" value="1"/>
</dbReference>
<feature type="domain" description="ABC transporter" evidence="9">
    <location>
        <begin position="1494"/>
        <end position="1726"/>
    </location>
</feature>
<feature type="transmembrane region" description="Helical" evidence="8">
    <location>
        <begin position="20"/>
        <end position="42"/>
    </location>
</feature>
<feature type="transmembrane region" description="Helical" evidence="8">
    <location>
        <begin position="313"/>
        <end position="338"/>
    </location>
</feature>
<dbReference type="Pfam" id="PF23321">
    <property type="entry name" value="R1_ABCA1"/>
    <property type="match status" value="1"/>
</dbReference>
<reference evidence="10 11" key="1">
    <citation type="submission" date="2022-05" db="EMBL/GenBank/DDBJ databases">
        <authorList>
            <consortium name="Genoscope - CEA"/>
            <person name="William W."/>
        </authorList>
    </citation>
    <scope>NUCLEOTIDE SEQUENCE [LARGE SCALE GENOMIC DNA]</scope>
</reference>
<name>A0ABN8PK78_9CNID</name>
<feature type="domain" description="ABC transporter" evidence="9">
    <location>
        <begin position="540"/>
        <end position="773"/>
    </location>
</feature>
<comment type="subcellular location">
    <subcellularLocation>
        <location evidence="1">Membrane</location>
        <topology evidence="1">Multi-pass membrane protein</topology>
    </subcellularLocation>
</comment>
<dbReference type="EMBL" id="CALNXI010000871">
    <property type="protein sequence ID" value="CAH3144379.1"/>
    <property type="molecule type" value="Genomic_DNA"/>
</dbReference>
<feature type="compositionally biased region" description="Basic and acidic residues" evidence="7">
    <location>
        <begin position="1468"/>
        <end position="1480"/>
    </location>
</feature>
<feature type="transmembrane region" description="Helical" evidence="8">
    <location>
        <begin position="1330"/>
        <end position="1353"/>
    </location>
</feature>
<gene>
    <name evidence="10" type="ORF">PEVE_00043168</name>
</gene>
<evidence type="ECO:0000313" key="11">
    <source>
        <dbReference type="Proteomes" id="UP001159427"/>
    </source>
</evidence>
<feature type="transmembrane region" description="Helical" evidence="8">
    <location>
        <begin position="1365"/>
        <end position="1383"/>
    </location>
</feature>
<feature type="transmembrane region" description="Helical" evidence="8">
    <location>
        <begin position="350"/>
        <end position="372"/>
    </location>
</feature>
<evidence type="ECO:0000256" key="3">
    <source>
        <dbReference type="ARBA" id="ARBA00022741"/>
    </source>
</evidence>
<feature type="transmembrane region" description="Helical" evidence="8">
    <location>
        <begin position="1427"/>
        <end position="1447"/>
    </location>
</feature>
<comment type="caution">
    <text evidence="10">The sequence shown here is derived from an EMBL/GenBank/DDBJ whole genome shotgun (WGS) entry which is preliminary data.</text>
</comment>
<dbReference type="InterPro" id="IPR003593">
    <property type="entry name" value="AAA+_ATPase"/>
</dbReference>
<feature type="compositionally biased region" description="Polar residues" evidence="7">
    <location>
        <begin position="1780"/>
        <end position="1795"/>
    </location>
</feature>
<dbReference type="InterPro" id="IPR026082">
    <property type="entry name" value="ABCA"/>
</dbReference>
<keyword evidence="4" id="KW-0067">ATP-binding</keyword>
<evidence type="ECO:0000313" key="10">
    <source>
        <dbReference type="EMBL" id="CAH3144379.1"/>
    </source>
</evidence>
<dbReference type="InterPro" id="IPR056264">
    <property type="entry name" value="R2_ABCA1-4-like"/>
</dbReference>
<dbReference type="InterPro" id="IPR003439">
    <property type="entry name" value="ABC_transporter-like_ATP-bd"/>
</dbReference>
<keyword evidence="6 8" id="KW-0472">Membrane</keyword>
<organism evidence="10 11">
    <name type="scientific">Porites evermanni</name>
    <dbReference type="NCBI Taxonomy" id="104178"/>
    <lineage>
        <taxon>Eukaryota</taxon>
        <taxon>Metazoa</taxon>
        <taxon>Cnidaria</taxon>
        <taxon>Anthozoa</taxon>
        <taxon>Hexacorallia</taxon>
        <taxon>Scleractinia</taxon>
        <taxon>Fungiina</taxon>
        <taxon>Poritidae</taxon>
        <taxon>Porites</taxon>
    </lineage>
</organism>
<keyword evidence="5 8" id="KW-1133">Transmembrane helix</keyword>
<evidence type="ECO:0000256" key="5">
    <source>
        <dbReference type="ARBA" id="ARBA00022989"/>
    </source>
</evidence>
<feature type="transmembrane region" description="Helical" evidence="8">
    <location>
        <begin position="1218"/>
        <end position="1243"/>
    </location>
</feature>
<evidence type="ECO:0000256" key="4">
    <source>
        <dbReference type="ARBA" id="ARBA00022840"/>
    </source>
</evidence>
<evidence type="ECO:0000256" key="8">
    <source>
        <dbReference type="SAM" id="Phobius"/>
    </source>
</evidence>
<protein>
    <recommendedName>
        <fullName evidence="9">ABC transporter domain-containing protein</fullName>
    </recommendedName>
</protein>
<evidence type="ECO:0000256" key="6">
    <source>
        <dbReference type="ARBA" id="ARBA00023136"/>
    </source>
</evidence>
<feature type="transmembrane region" description="Helical" evidence="8">
    <location>
        <begin position="273"/>
        <end position="293"/>
    </location>
</feature>
<evidence type="ECO:0000256" key="1">
    <source>
        <dbReference type="ARBA" id="ARBA00004141"/>
    </source>
</evidence>
<feature type="region of interest" description="Disordered" evidence="7">
    <location>
        <begin position="1767"/>
        <end position="1796"/>
    </location>
</feature>
<dbReference type="PROSITE" id="PS50893">
    <property type="entry name" value="ABC_TRANSPORTER_2"/>
    <property type="match status" value="2"/>
</dbReference>
<keyword evidence="3" id="KW-0547">Nucleotide-binding</keyword>
<evidence type="ECO:0000259" key="9">
    <source>
        <dbReference type="PROSITE" id="PS50893"/>
    </source>
</evidence>
<dbReference type="SMART" id="SM00382">
    <property type="entry name" value="AAA"/>
    <property type="match status" value="2"/>
</dbReference>
<dbReference type="PANTHER" id="PTHR19229:SF268">
    <property type="entry name" value="ABC TRANSPORTER DOMAIN-CONTAINING PROTEIN"/>
    <property type="match status" value="1"/>
</dbReference>
<feature type="transmembrane region" description="Helical" evidence="8">
    <location>
        <begin position="916"/>
        <end position="938"/>
    </location>
</feature>
<feature type="region of interest" description="Disordered" evidence="7">
    <location>
        <begin position="1461"/>
        <end position="1482"/>
    </location>
</feature>